<reference evidence="1 2" key="1">
    <citation type="journal article" date="2022" name="Plant J.">
        <title>Chromosome-level genome of Camellia lanceoleosa provides a valuable resource for understanding genome evolution and self-incompatibility.</title>
        <authorList>
            <person name="Gong W."/>
            <person name="Xiao S."/>
            <person name="Wang L."/>
            <person name="Liao Z."/>
            <person name="Chang Y."/>
            <person name="Mo W."/>
            <person name="Hu G."/>
            <person name="Li W."/>
            <person name="Zhao G."/>
            <person name="Zhu H."/>
            <person name="Hu X."/>
            <person name="Ji K."/>
            <person name="Xiang X."/>
            <person name="Song Q."/>
            <person name="Yuan D."/>
            <person name="Jin S."/>
            <person name="Zhang L."/>
        </authorList>
    </citation>
    <scope>NUCLEOTIDE SEQUENCE [LARGE SCALE GENOMIC DNA]</scope>
    <source>
        <strain evidence="1">SQ_2022a</strain>
    </source>
</reference>
<dbReference type="Proteomes" id="UP001060215">
    <property type="component" value="Chromosome 3"/>
</dbReference>
<proteinExistence type="predicted"/>
<organism evidence="1 2">
    <name type="scientific">Camellia lanceoleosa</name>
    <dbReference type="NCBI Taxonomy" id="1840588"/>
    <lineage>
        <taxon>Eukaryota</taxon>
        <taxon>Viridiplantae</taxon>
        <taxon>Streptophyta</taxon>
        <taxon>Embryophyta</taxon>
        <taxon>Tracheophyta</taxon>
        <taxon>Spermatophyta</taxon>
        <taxon>Magnoliopsida</taxon>
        <taxon>eudicotyledons</taxon>
        <taxon>Gunneridae</taxon>
        <taxon>Pentapetalae</taxon>
        <taxon>asterids</taxon>
        <taxon>Ericales</taxon>
        <taxon>Theaceae</taxon>
        <taxon>Camellia</taxon>
    </lineage>
</organism>
<sequence length="510" mass="56513">MKVVEFTLALQETGCFSVVLECVLASVAAAATFALRIPTIDDSTAIFMAFQSPQLEVLGLTTIFGNVTTEDATRNVLLLITIFNVQKDCEIVECPGLPMAEGTLEPLKPNSTLEVCSSTNLQPPLVTKATCGLEVFPAAELPPTGSRAADACDLYQKTGVVPQNTYYIGGNMRDTQFQTIKPSGLRMPSPSLGFFRQIDLSSHIVRVYLTLKEAVSCQYCKEHKYEIVRRLQARKHICRMTGDGVNDAPALKKADIGIVVAHATDAARSASDIVLTEPGLSVIISAVLTSRAIYQRMKNYTLGFMLLALIWRFDFPPFMVLIIAILNDGVLLKLKGLDGVGVIWLYNIITYIPLDFIKFIIRYAISGKAWDLIIEQRIAFPRKKDFRKEERELKWAHAQRTLHGLQPPESKTLFGDRNNMVGRGGYSEVYHGDLDDGRTIAVKRLTKDNTDENKEKEFLLELEIIGHVNHPNTAILVGCCIENGLHLIFNLSPNGTLASALFDFGLEIIM</sequence>
<name>A0ACC0IMS3_9ERIC</name>
<accession>A0ACC0IMS3</accession>
<gene>
    <name evidence="1" type="ORF">LOK49_LG02G01199</name>
</gene>
<comment type="caution">
    <text evidence="1">The sequence shown here is derived from an EMBL/GenBank/DDBJ whole genome shotgun (WGS) entry which is preliminary data.</text>
</comment>
<protein>
    <submittedName>
        <fullName evidence="1">Uncharacterized protein</fullName>
    </submittedName>
</protein>
<dbReference type="EMBL" id="CM045760">
    <property type="protein sequence ID" value="KAI8026988.1"/>
    <property type="molecule type" value="Genomic_DNA"/>
</dbReference>
<evidence type="ECO:0000313" key="1">
    <source>
        <dbReference type="EMBL" id="KAI8026988.1"/>
    </source>
</evidence>
<evidence type="ECO:0000313" key="2">
    <source>
        <dbReference type="Proteomes" id="UP001060215"/>
    </source>
</evidence>
<keyword evidence="2" id="KW-1185">Reference proteome</keyword>